<keyword evidence="1" id="KW-0812">Transmembrane</keyword>
<keyword evidence="1" id="KW-0472">Membrane</keyword>
<evidence type="ECO:0000313" key="3">
    <source>
        <dbReference type="Proteomes" id="UP000247612"/>
    </source>
</evidence>
<keyword evidence="3" id="KW-1185">Reference proteome</keyword>
<name>A0A318LBH7_9FIRM</name>
<protein>
    <submittedName>
        <fullName evidence="2">Uncharacterized protein</fullName>
    </submittedName>
</protein>
<dbReference type="RefSeq" id="WP_022937535.1">
    <property type="nucleotide sequence ID" value="NZ_CABKRQ010000003.1"/>
</dbReference>
<comment type="caution">
    <text evidence="2">The sequence shown here is derived from an EMBL/GenBank/DDBJ whole genome shotgun (WGS) entry which is preliminary data.</text>
</comment>
<keyword evidence="1" id="KW-1133">Transmembrane helix</keyword>
<reference evidence="2 3" key="1">
    <citation type="submission" date="2018-05" db="EMBL/GenBank/DDBJ databases">
        <title>Genomic Encyclopedia of Type Strains, Phase IV (KMG-IV): sequencing the most valuable type-strain genomes for metagenomic binning, comparative biology and taxonomic classification.</title>
        <authorList>
            <person name="Goeker M."/>
        </authorList>
    </citation>
    <scope>NUCLEOTIDE SEQUENCE [LARGE SCALE GENOMIC DNA]</scope>
    <source>
        <strain evidence="2 3">JC118</strain>
    </source>
</reference>
<sequence length="93" mass="10211">MIKKLLILLPSLIQACLCLLPRSGLVLALSCILVLLQGGLCAWMAQPLWFSLLITLLAALPGAETQSILILYLLILNLLAYFCIKTIVAIYQK</sequence>
<dbReference type="PROSITE" id="PS51257">
    <property type="entry name" value="PROKAR_LIPOPROTEIN"/>
    <property type="match status" value="1"/>
</dbReference>
<organism evidence="2 3">
    <name type="scientific">Dielma fastidiosa</name>
    <dbReference type="NCBI Taxonomy" id="1034346"/>
    <lineage>
        <taxon>Bacteria</taxon>
        <taxon>Bacillati</taxon>
        <taxon>Bacillota</taxon>
        <taxon>Erysipelotrichia</taxon>
        <taxon>Erysipelotrichales</taxon>
        <taxon>Erysipelotrichaceae</taxon>
        <taxon>Dielma</taxon>
    </lineage>
</organism>
<dbReference type="GeneID" id="94439605"/>
<evidence type="ECO:0000256" key="1">
    <source>
        <dbReference type="SAM" id="Phobius"/>
    </source>
</evidence>
<dbReference type="OrthoDB" id="9937703at2"/>
<feature type="transmembrane region" description="Helical" evidence="1">
    <location>
        <begin position="44"/>
        <end position="62"/>
    </location>
</feature>
<dbReference type="Proteomes" id="UP000247612">
    <property type="component" value="Unassembled WGS sequence"/>
</dbReference>
<dbReference type="AlphaFoldDB" id="A0A318LBH7"/>
<proteinExistence type="predicted"/>
<gene>
    <name evidence="2" type="ORF">DES51_106166</name>
</gene>
<dbReference type="EMBL" id="QJKH01000006">
    <property type="protein sequence ID" value="PXX79047.1"/>
    <property type="molecule type" value="Genomic_DNA"/>
</dbReference>
<accession>A0A318LBH7</accession>
<dbReference type="STRING" id="1034346.GCA_000313565_01220"/>
<evidence type="ECO:0000313" key="2">
    <source>
        <dbReference type="EMBL" id="PXX79047.1"/>
    </source>
</evidence>
<feature type="transmembrane region" description="Helical" evidence="1">
    <location>
        <begin position="69"/>
        <end position="91"/>
    </location>
</feature>